<reference evidence="1" key="1">
    <citation type="journal article" date="2023" name="Mol. Phylogenet. Evol.">
        <title>Genome-scale phylogeny and comparative genomics of the fungal order Sordariales.</title>
        <authorList>
            <person name="Hensen N."/>
            <person name="Bonometti L."/>
            <person name="Westerberg I."/>
            <person name="Brannstrom I.O."/>
            <person name="Guillou S."/>
            <person name="Cros-Aarteil S."/>
            <person name="Calhoun S."/>
            <person name="Haridas S."/>
            <person name="Kuo A."/>
            <person name="Mondo S."/>
            <person name="Pangilinan J."/>
            <person name="Riley R."/>
            <person name="LaButti K."/>
            <person name="Andreopoulos B."/>
            <person name="Lipzen A."/>
            <person name="Chen C."/>
            <person name="Yan M."/>
            <person name="Daum C."/>
            <person name="Ng V."/>
            <person name="Clum A."/>
            <person name="Steindorff A."/>
            <person name="Ohm R.A."/>
            <person name="Martin F."/>
            <person name="Silar P."/>
            <person name="Natvig D.O."/>
            <person name="Lalanne C."/>
            <person name="Gautier V."/>
            <person name="Ament-Velasquez S.L."/>
            <person name="Kruys A."/>
            <person name="Hutchinson M.I."/>
            <person name="Powell A.J."/>
            <person name="Barry K."/>
            <person name="Miller A.N."/>
            <person name="Grigoriev I.V."/>
            <person name="Debuchy R."/>
            <person name="Gladieux P."/>
            <person name="Hiltunen Thoren M."/>
            <person name="Johannesson H."/>
        </authorList>
    </citation>
    <scope>NUCLEOTIDE SEQUENCE</scope>
    <source>
        <strain evidence="1">CBS 123565</strain>
    </source>
</reference>
<organism evidence="1 2">
    <name type="scientific">Trichocladium antarcticum</name>
    <dbReference type="NCBI Taxonomy" id="1450529"/>
    <lineage>
        <taxon>Eukaryota</taxon>
        <taxon>Fungi</taxon>
        <taxon>Dikarya</taxon>
        <taxon>Ascomycota</taxon>
        <taxon>Pezizomycotina</taxon>
        <taxon>Sordariomycetes</taxon>
        <taxon>Sordariomycetidae</taxon>
        <taxon>Sordariales</taxon>
        <taxon>Chaetomiaceae</taxon>
        <taxon>Trichocladium</taxon>
    </lineage>
</organism>
<dbReference type="Proteomes" id="UP001304895">
    <property type="component" value="Unassembled WGS sequence"/>
</dbReference>
<reference evidence="1" key="2">
    <citation type="submission" date="2023-05" db="EMBL/GenBank/DDBJ databases">
        <authorList>
            <consortium name="Lawrence Berkeley National Laboratory"/>
            <person name="Steindorff A."/>
            <person name="Hensen N."/>
            <person name="Bonometti L."/>
            <person name="Westerberg I."/>
            <person name="Brannstrom I.O."/>
            <person name="Guillou S."/>
            <person name="Cros-Aarteil S."/>
            <person name="Calhoun S."/>
            <person name="Haridas S."/>
            <person name="Kuo A."/>
            <person name="Mondo S."/>
            <person name="Pangilinan J."/>
            <person name="Riley R."/>
            <person name="Labutti K."/>
            <person name="Andreopoulos B."/>
            <person name="Lipzen A."/>
            <person name="Chen C."/>
            <person name="Yanf M."/>
            <person name="Daum C."/>
            <person name="Ng V."/>
            <person name="Clum A."/>
            <person name="Ohm R."/>
            <person name="Martin F."/>
            <person name="Silar P."/>
            <person name="Natvig D."/>
            <person name="Lalanne C."/>
            <person name="Gautier V."/>
            <person name="Ament-Velasquez S.L."/>
            <person name="Kruys A."/>
            <person name="Hutchinson M.I."/>
            <person name="Powell A.J."/>
            <person name="Barry K."/>
            <person name="Miller A.N."/>
            <person name="Grigoriev I.V."/>
            <person name="Debuchy R."/>
            <person name="Gladieux P."/>
            <person name="Thoren M.H."/>
            <person name="Johannesson H."/>
        </authorList>
    </citation>
    <scope>NUCLEOTIDE SEQUENCE</scope>
    <source>
        <strain evidence="1">CBS 123565</strain>
    </source>
</reference>
<name>A0AAN6ZCG5_9PEZI</name>
<dbReference type="EMBL" id="MU853410">
    <property type="protein sequence ID" value="KAK4133970.1"/>
    <property type="molecule type" value="Genomic_DNA"/>
</dbReference>
<dbReference type="AlphaFoldDB" id="A0AAN6ZCG5"/>
<evidence type="ECO:0000313" key="2">
    <source>
        <dbReference type="Proteomes" id="UP001304895"/>
    </source>
</evidence>
<keyword evidence="2" id="KW-1185">Reference proteome</keyword>
<evidence type="ECO:0000313" key="1">
    <source>
        <dbReference type="EMBL" id="KAK4133970.1"/>
    </source>
</evidence>
<sequence length="159" mass="18212">MWFRVARTPTTDMARFDSRIISPTYRMLGRCLLIVCHIVDQWRLKTHVSLRLLARKLRRRARQVLMLSIRAKGPHVSEQQDHVFQCSGAFSFGRGGLSRASPPPYSSFLVLLLRPSKLGVSSSKKLNYGDQSPGVLQIELILRPSWWHIEISRGQAFVI</sequence>
<accession>A0AAN6ZCG5</accession>
<proteinExistence type="predicted"/>
<protein>
    <submittedName>
        <fullName evidence="1">Uncharacterized protein</fullName>
    </submittedName>
</protein>
<comment type="caution">
    <text evidence="1">The sequence shown here is derived from an EMBL/GenBank/DDBJ whole genome shotgun (WGS) entry which is preliminary data.</text>
</comment>
<gene>
    <name evidence="1" type="ORF">BT67DRAFT_36580</name>
</gene>